<organism evidence="1 2">
    <name type="scientific">Arthrobacter phage Tank</name>
    <dbReference type="NCBI Taxonomy" id="1772319"/>
    <lineage>
        <taxon>Viruses</taxon>
        <taxon>Duplodnaviria</taxon>
        <taxon>Heunggongvirae</taxon>
        <taxon>Uroviricota</taxon>
        <taxon>Caudoviricetes</taxon>
        <taxon>Tankvirus</taxon>
        <taxon>Tankvirus tank</taxon>
    </lineage>
</organism>
<evidence type="ECO:0000313" key="2">
    <source>
        <dbReference type="Proteomes" id="UP000224284"/>
    </source>
</evidence>
<evidence type="ECO:0000313" key="1">
    <source>
        <dbReference type="EMBL" id="ALY10631.1"/>
    </source>
</evidence>
<dbReference type="Proteomes" id="UP000224284">
    <property type="component" value="Segment"/>
</dbReference>
<name>A0A0U4IYM3_9CAUD</name>
<dbReference type="GeneID" id="40080011"/>
<dbReference type="RefSeq" id="YP_009604121.1">
    <property type="nucleotide sequence ID" value="NC_041961.1"/>
</dbReference>
<gene>
    <name evidence="1" type="primary">96</name>
    <name evidence="1" type="ORF">TANK_96</name>
</gene>
<dbReference type="EMBL" id="KU160669">
    <property type="protein sequence ID" value="ALY10631.1"/>
    <property type="molecule type" value="Genomic_DNA"/>
</dbReference>
<proteinExistence type="predicted"/>
<reference evidence="1 2" key="1">
    <citation type="submission" date="2015-11" db="EMBL/GenBank/DDBJ databases">
        <authorList>
            <person name="Menninger J.E."/>
            <person name="Lamey M.E."/>
            <person name="Lindemann J.M."/>
            <person name="Martynyuk T."/>
            <person name="Mele F.E."/>
            <person name="Nabua C.T."/>
            <person name="Napoli C.K."/>
            <person name="Santiago L.M."/>
            <person name="Sweetman A.T."/>
            <person name="Weinstein J.L."/>
            <person name="Barrett N.A."/>
            <person name="Buerkert T.R."/>
            <person name="Cautela J.A."/>
            <person name="Egan M.S."/>
            <person name="Erb J.E."/>
            <person name="Garrigan K.E."/>
            <person name="Hagan D.J."/>
            <person name="Hartwell M.C."/>
            <person name="Hyduchak K.M."/>
            <person name="Jacob A.E."/>
            <person name="DeNigris D.M."/>
            <person name="London S.C."/>
            <person name="King-Smith C."/>
            <person name="Lee-Soety J.Y."/>
            <person name="Bradley K.W."/>
            <person name="Asai D.J."/>
            <person name="Bowman C.A."/>
            <person name="Russell D.A."/>
            <person name="Pope W.H."/>
            <person name="Jacobs-Sera D."/>
            <person name="Hendrix R.W."/>
            <person name="Hatfull G.F."/>
        </authorList>
    </citation>
    <scope>NUCLEOTIDE SEQUENCE [LARGE SCALE GENOMIC DNA]</scope>
</reference>
<accession>A0A0U4IYM3</accession>
<sequence>MTIINSSAPQSSTILGIDRVNDDYLIEITSSGGAKAISVNAEALEKVVLDQHKLAAWNSRVSLGWDPTAPTQPWTTPISGNTVFPCQVDNGVDLNVSFDEDQAHVVQLIVGNQGGQHLRAFVPIVPLTALLQSKVEGLEPVNLTPGQLDIIDELTKKWRKSGNGGIADQLLAALNPFTLPTAEYSVIEGENSSEQKISLCLVDGSWIYTSGEEWGEREILAKLTSLRVLRDGI</sequence>
<keyword evidence="2" id="KW-1185">Reference proteome</keyword>
<dbReference type="KEGG" id="vg:40080011"/>
<protein>
    <submittedName>
        <fullName evidence="1">Uncharacterized protein</fullName>
    </submittedName>
</protein>